<evidence type="ECO:0000256" key="5">
    <source>
        <dbReference type="ARBA" id="ARBA00022618"/>
    </source>
</evidence>
<keyword evidence="6 11" id="KW-0812">Transmembrane</keyword>
<feature type="transmembrane region" description="Helical" evidence="11">
    <location>
        <begin position="270"/>
        <end position="290"/>
    </location>
</feature>
<dbReference type="InterPro" id="IPR040690">
    <property type="entry name" value="FtsX_ECD"/>
</dbReference>
<evidence type="ECO:0000256" key="4">
    <source>
        <dbReference type="ARBA" id="ARBA00022475"/>
    </source>
</evidence>
<protein>
    <recommendedName>
        <fullName evidence="3 10">Cell division protein FtsX</fullName>
    </recommendedName>
</protein>
<name>A0A2S6FYF8_9CLOT</name>
<evidence type="ECO:0000256" key="11">
    <source>
        <dbReference type="SAM" id="Phobius"/>
    </source>
</evidence>
<keyword evidence="7 11" id="KW-1133">Transmembrane helix</keyword>
<feature type="domain" description="FtsX extracellular" evidence="13">
    <location>
        <begin position="59"/>
        <end position="153"/>
    </location>
</feature>
<dbReference type="NCBIfam" id="NF038347">
    <property type="entry name" value="FtsX_Gpos"/>
    <property type="match status" value="1"/>
</dbReference>
<organism evidence="14 15">
    <name type="scientific">Clostridium algidicarnis DSM 15099</name>
    <dbReference type="NCBI Taxonomy" id="1121295"/>
    <lineage>
        <taxon>Bacteria</taxon>
        <taxon>Bacillati</taxon>
        <taxon>Bacillota</taxon>
        <taxon>Clostridia</taxon>
        <taxon>Eubacteriales</taxon>
        <taxon>Clostridiaceae</taxon>
        <taxon>Clostridium</taxon>
    </lineage>
</organism>
<dbReference type="InterPro" id="IPR003838">
    <property type="entry name" value="ABC3_permease_C"/>
</dbReference>
<evidence type="ECO:0000256" key="1">
    <source>
        <dbReference type="ARBA" id="ARBA00004651"/>
    </source>
</evidence>
<dbReference type="GO" id="GO:0005886">
    <property type="term" value="C:plasma membrane"/>
    <property type="evidence" value="ECO:0007669"/>
    <property type="project" value="UniProtKB-SubCell"/>
</dbReference>
<evidence type="ECO:0000256" key="3">
    <source>
        <dbReference type="ARBA" id="ARBA00021907"/>
    </source>
</evidence>
<dbReference type="EMBL" id="PTIS01000005">
    <property type="protein sequence ID" value="PPK48653.1"/>
    <property type="molecule type" value="Genomic_DNA"/>
</dbReference>
<gene>
    <name evidence="14" type="ORF">BD821_10531</name>
</gene>
<evidence type="ECO:0000313" key="15">
    <source>
        <dbReference type="Proteomes" id="UP000239863"/>
    </source>
</evidence>
<dbReference type="STRING" id="37659.GCA_000703125_01477"/>
<reference evidence="14 15" key="1">
    <citation type="submission" date="2018-02" db="EMBL/GenBank/DDBJ databases">
        <title>Genomic Encyclopedia of Archaeal and Bacterial Type Strains, Phase II (KMG-II): from individual species to whole genera.</title>
        <authorList>
            <person name="Goeker M."/>
        </authorList>
    </citation>
    <scope>NUCLEOTIDE SEQUENCE [LARGE SCALE GENOMIC DNA]</scope>
    <source>
        <strain evidence="14 15">DSM 15099</strain>
    </source>
</reference>
<dbReference type="InterPro" id="IPR058204">
    <property type="entry name" value="FtsX_firmicutes-type"/>
</dbReference>
<proteinExistence type="inferred from homology"/>
<evidence type="ECO:0000256" key="8">
    <source>
        <dbReference type="ARBA" id="ARBA00023136"/>
    </source>
</evidence>
<evidence type="ECO:0000256" key="2">
    <source>
        <dbReference type="ARBA" id="ARBA00007379"/>
    </source>
</evidence>
<evidence type="ECO:0000259" key="12">
    <source>
        <dbReference type="Pfam" id="PF02687"/>
    </source>
</evidence>
<sequence length="296" mass="32866">MKINTVKGFFTDAFKSIRRNRTISFASIITVSATLFIFGIFIMLALNVKGFVGEVESKVEIKVFLKDGINISDQKAIEDKLRATEGVKEVKYESKSDALQKFKDQLKGNASLLSGYDATKNPMPSSFIVRLTAPEAADKISEEVVDMSGVDEVGNDEDLIKKIITISNSLKWVGIILFIMLVGVSLFLIGNTIKLTVFSRRREVGIMKFVGATDWFIRWPFIIEGMMMGIIGAIIADIVLYYVYRFGFIKITEDLLTAQLISPQYVLNPLFAAFVLAGILIGGIGSTLSLRKFLDV</sequence>
<evidence type="ECO:0000313" key="14">
    <source>
        <dbReference type="EMBL" id="PPK48653.1"/>
    </source>
</evidence>
<dbReference type="InterPro" id="IPR004513">
    <property type="entry name" value="FtsX"/>
</dbReference>
<dbReference type="AlphaFoldDB" id="A0A2S6FYF8"/>
<keyword evidence="5 10" id="KW-0132">Cell division</keyword>
<evidence type="ECO:0000259" key="13">
    <source>
        <dbReference type="Pfam" id="PF18075"/>
    </source>
</evidence>
<keyword evidence="8 10" id="KW-0472">Membrane</keyword>
<feature type="transmembrane region" description="Helical" evidence="11">
    <location>
        <begin position="172"/>
        <end position="198"/>
    </location>
</feature>
<evidence type="ECO:0000256" key="10">
    <source>
        <dbReference type="PIRNR" id="PIRNR003097"/>
    </source>
</evidence>
<keyword evidence="9 10" id="KW-0131">Cell cycle</keyword>
<dbReference type="Pfam" id="PF02687">
    <property type="entry name" value="FtsX"/>
    <property type="match status" value="1"/>
</dbReference>
<comment type="similarity">
    <text evidence="2 10">Belongs to the ABC-4 integral membrane protein family. FtsX subfamily.</text>
</comment>
<comment type="caution">
    <text evidence="14">The sequence shown here is derived from an EMBL/GenBank/DDBJ whole genome shotgun (WGS) entry which is preliminary data.</text>
</comment>
<comment type="function">
    <text evidence="10">Part of the ABC transporter FtsEX involved in asymmetric cellular division facilitating the initiation of sporulation.</text>
</comment>
<dbReference type="PANTHER" id="PTHR47755">
    <property type="entry name" value="CELL DIVISION PROTEIN FTSX"/>
    <property type="match status" value="1"/>
</dbReference>
<dbReference type="GO" id="GO:0051301">
    <property type="term" value="P:cell division"/>
    <property type="evidence" value="ECO:0007669"/>
    <property type="project" value="UniProtKB-KW"/>
</dbReference>
<accession>A0A2S6FYF8</accession>
<evidence type="ECO:0000256" key="7">
    <source>
        <dbReference type="ARBA" id="ARBA00022989"/>
    </source>
</evidence>
<dbReference type="OrthoDB" id="9812531at2"/>
<evidence type="ECO:0000256" key="6">
    <source>
        <dbReference type="ARBA" id="ARBA00022692"/>
    </source>
</evidence>
<feature type="transmembrane region" description="Helical" evidence="11">
    <location>
        <begin position="219"/>
        <end position="244"/>
    </location>
</feature>
<dbReference type="Proteomes" id="UP000239863">
    <property type="component" value="Unassembled WGS sequence"/>
</dbReference>
<keyword evidence="4 10" id="KW-1003">Cell membrane</keyword>
<comment type="subcellular location">
    <subcellularLocation>
        <location evidence="1">Cell membrane</location>
        <topology evidence="1">Multi-pass membrane protein</topology>
    </subcellularLocation>
</comment>
<dbReference type="Gene3D" id="3.30.70.3040">
    <property type="match status" value="1"/>
</dbReference>
<dbReference type="PANTHER" id="PTHR47755:SF1">
    <property type="entry name" value="CELL DIVISION PROTEIN FTSX"/>
    <property type="match status" value="1"/>
</dbReference>
<dbReference type="Pfam" id="PF18075">
    <property type="entry name" value="FtsX_ECD"/>
    <property type="match status" value="1"/>
</dbReference>
<feature type="transmembrane region" description="Helical" evidence="11">
    <location>
        <begin position="23"/>
        <end position="46"/>
    </location>
</feature>
<dbReference type="RefSeq" id="WP_104409607.1">
    <property type="nucleotide sequence ID" value="NZ_PTIS01000005.1"/>
</dbReference>
<feature type="domain" description="ABC3 transporter permease C-terminal" evidence="12">
    <location>
        <begin position="175"/>
        <end position="293"/>
    </location>
</feature>
<dbReference type="PIRSF" id="PIRSF003097">
    <property type="entry name" value="FtsX"/>
    <property type="match status" value="1"/>
</dbReference>
<evidence type="ECO:0000256" key="9">
    <source>
        <dbReference type="ARBA" id="ARBA00023306"/>
    </source>
</evidence>